<dbReference type="InterPro" id="IPR006070">
    <property type="entry name" value="Sua5-like_dom"/>
</dbReference>
<dbReference type="InterPro" id="IPR017945">
    <property type="entry name" value="DHBP_synth_RibB-like_a/b_dom"/>
</dbReference>
<evidence type="ECO:0000313" key="3">
    <source>
        <dbReference type="EMBL" id="KAA0042916.1"/>
    </source>
</evidence>
<dbReference type="STRING" id="1194695.A0A5A7TLP4"/>
<gene>
    <name evidence="3" type="ORF">E6C27_scaffold44G004380</name>
</gene>
<dbReference type="PANTHER" id="PTHR42828">
    <property type="entry name" value="DHBP SYNTHASE RIBB-LIKE ALPHA/BETA DOMAIN-CONTAINING PROTEIN"/>
    <property type="match status" value="1"/>
</dbReference>
<dbReference type="InterPro" id="IPR052532">
    <property type="entry name" value="SUA5_domain"/>
</dbReference>
<evidence type="ECO:0000313" key="4">
    <source>
        <dbReference type="Proteomes" id="UP000321393"/>
    </source>
</evidence>
<dbReference type="PROSITE" id="PS51163">
    <property type="entry name" value="YRDC"/>
    <property type="match status" value="1"/>
</dbReference>
<proteinExistence type="predicted"/>
<evidence type="ECO:0000259" key="2">
    <source>
        <dbReference type="PROSITE" id="PS51163"/>
    </source>
</evidence>
<dbReference type="OrthoDB" id="3648309at2759"/>
<comment type="caution">
    <text evidence="3">The sequence shown here is derived from an EMBL/GenBank/DDBJ whole genome shotgun (WGS) entry which is preliminary data.</text>
</comment>
<dbReference type="Proteomes" id="UP000321393">
    <property type="component" value="Unassembled WGS sequence"/>
</dbReference>
<feature type="domain" description="YrdC-like" evidence="2">
    <location>
        <begin position="128"/>
        <end position="337"/>
    </location>
</feature>
<dbReference type="PANTHER" id="PTHR42828:SF3">
    <property type="entry name" value="THREONYLCARBAMOYL-AMP SYNTHASE"/>
    <property type="match status" value="1"/>
</dbReference>
<dbReference type="GO" id="GO:0003725">
    <property type="term" value="F:double-stranded RNA binding"/>
    <property type="evidence" value="ECO:0007669"/>
    <property type="project" value="InterPro"/>
</dbReference>
<dbReference type="EMBL" id="SSTE01015921">
    <property type="protein sequence ID" value="KAA0042916.1"/>
    <property type="molecule type" value="Genomic_DNA"/>
</dbReference>
<reference evidence="3 4" key="1">
    <citation type="submission" date="2019-08" db="EMBL/GenBank/DDBJ databases">
        <title>Draft genome sequences of two oriental melons (Cucumis melo L. var makuwa).</title>
        <authorList>
            <person name="Kwon S.-Y."/>
        </authorList>
    </citation>
    <scope>NUCLEOTIDE SEQUENCE [LARGE SCALE GENOMIC DNA]</scope>
    <source>
        <strain evidence="4">cv. SW 3</strain>
        <tissue evidence="3">Leaf</tissue>
    </source>
</reference>
<dbReference type="Gene3D" id="3.90.870.10">
    <property type="entry name" value="DHBP synthase"/>
    <property type="match status" value="1"/>
</dbReference>
<evidence type="ECO:0000256" key="1">
    <source>
        <dbReference type="ARBA" id="ARBA00015492"/>
    </source>
</evidence>
<dbReference type="AlphaFoldDB" id="A0A5A7TLP4"/>
<dbReference type="SUPFAM" id="SSF55821">
    <property type="entry name" value="YrdC/RibB"/>
    <property type="match status" value="1"/>
</dbReference>
<dbReference type="NCBIfam" id="TIGR00057">
    <property type="entry name" value="L-threonylcarbamoyladenylate synthase"/>
    <property type="match status" value="1"/>
</dbReference>
<name>A0A5A7TLP4_CUCMM</name>
<protein>
    <recommendedName>
        <fullName evidence="1">Threonylcarbamoyl-AMP synthase</fullName>
    </recommendedName>
</protein>
<sequence>MIINVRSNLHPSTASSLSSLRSFAPIRFPSPPSASRFDGFRTSRRLQVLAMVVKRSPKRLKYSAPRFTKVLSLLTTPVCFSASLCPRSYLFYMKLLSLLLGIEYLVVQVELRQEGSLIYVKAESGEDGWKLDPIVNLLKEGAVGVIPTDTVYGIVCDLKNPSAIERMRRLKLLICSGRICIWLPLSILCHSFRDIDKYTTGFPRGDGQGHSNIFRMVKHCLPGPYTFILTASKELPKHCIRYGTTTAKYASRKNVGVRIPDDAICQAILEKMDNPLISTSVKSPKENEWLLDPVVIADIYGQEGLDFVVDGGVRVADPSTVVDMTITPPKILRQGKGARLPWMVAEGDDEPNLGEDIRT</sequence>
<accession>A0A5A7TLP4</accession>
<dbReference type="Pfam" id="PF01300">
    <property type="entry name" value="Sua5_yciO_yrdC"/>
    <property type="match status" value="1"/>
</dbReference>
<organism evidence="3 4">
    <name type="scientific">Cucumis melo var. makuwa</name>
    <name type="common">Oriental melon</name>
    <dbReference type="NCBI Taxonomy" id="1194695"/>
    <lineage>
        <taxon>Eukaryota</taxon>
        <taxon>Viridiplantae</taxon>
        <taxon>Streptophyta</taxon>
        <taxon>Embryophyta</taxon>
        <taxon>Tracheophyta</taxon>
        <taxon>Spermatophyta</taxon>
        <taxon>Magnoliopsida</taxon>
        <taxon>eudicotyledons</taxon>
        <taxon>Gunneridae</taxon>
        <taxon>Pentapetalae</taxon>
        <taxon>rosids</taxon>
        <taxon>fabids</taxon>
        <taxon>Cucurbitales</taxon>
        <taxon>Cucurbitaceae</taxon>
        <taxon>Benincaseae</taxon>
        <taxon>Cucumis</taxon>
    </lineage>
</organism>